<feature type="active site" description="Proton acceptor" evidence="8">
    <location>
        <position position="33"/>
    </location>
</feature>
<dbReference type="PANTHER" id="PTHR17224">
    <property type="entry name" value="PEPTIDYL-TRNA HYDROLASE"/>
    <property type="match status" value="1"/>
</dbReference>
<evidence type="ECO:0000313" key="11">
    <source>
        <dbReference type="EMBL" id="PIE34830.1"/>
    </source>
</evidence>
<dbReference type="PROSITE" id="PS01196">
    <property type="entry name" value="PEPT_TRNA_HYDROL_2"/>
    <property type="match status" value="1"/>
</dbReference>
<feature type="binding site" evidence="8">
    <location>
        <position position="84"/>
    </location>
    <ligand>
        <name>tRNA</name>
        <dbReference type="ChEBI" id="CHEBI:17843"/>
    </ligand>
</feature>
<dbReference type="Gene3D" id="3.40.50.1470">
    <property type="entry name" value="Peptidyl-tRNA hydrolase"/>
    <property type="match status" value="1"/>
</dbReference>
<keyword evidence="8" id="KW-0963">Cytoplasm</keyword>
<organism evidence="11 12">
    <name type="scientific">Ilumatobacter coccineus</name>
    <dbReference type="NCBI Taxonomy" id="467094"/>
    <lineage>
        <taxon>Bacteria</taxon>
        <taxon>Bacillati</taxon>
        <taxon>Actinomycetota</taxon>
        <taxon>Acidimicrobiia</taxon>
        <taxon>Acidimicrobiales</taxon>
        <taxon>Ilumatobacteraceae</taxon>
        <taxon>Ilumatobacter</taxon>
    </lineage>
</organism>
<dbReference type="GO" id="GO:0072344">
    <property type="term" value="P:rescue of stalled ribosome"/>
    <property type="evidence" value="ECO:0007669"/>
    <property type="project" value="UniProtKB-UniRule"/>
</dbReference>
<dbReference type="AlphaFoldDB" id="A0A2G6KHI1"/>
<comment type="caution">
    <text evidence="11">The sequence shown here is derived from an EMBL/GenBank/DDBJ whole genome shotgun (WGS) entry which is preliminary data.</text>
</comment>
<evidence type="ECO:0000256" key="3">
    <source>
        <dbReference type="ARBA" id="ARBA00022801"/>
    </source>
</evidence>
<evidence type="ECO:0000256" key="10">
    <source>
        <dbReference type="RuleBase" id="RU004320"/>
    </source>
</evidence>
<protein>
    <recommendedName>
        <fullName evidence="7 8">Peptidyl-tRNA hydrolase</fullName>
        <shortName evidence="8">Pth</shortName>
        <ecNumber evidence="1 8">3.1.1.29</ecNumber>
    </recommendedName>
</protein>
<comment type="function">
    <text evidence="8">Hydrolyzes ribosome-free peptidyl-tRNAs (with 1 or more amino acids incorporated), which drop off the ribosome during protein synthesis, or as a result of ribosome stalling.</text>
</comment>
<evidence type="ECO:0000256" key="4">
    <source>
        <dbReference type="ARBA" id="ARBA00022884"/>
    </source>
</evidence>
<dbReference type="Pfam" id="PF01195">
    <property type="entry name" value="Pept_tRNA_hydro"/>
    <property type="match status" value="1"/>
</dbReference>
<dbReference type="SUPFAM" id="SSF53178">
    <property type="entry name" value="Peptidyl-tRNA hydrolase-like"/>
    <property type="match status" value="1"/>
</dbReference>
<keyword evidence="2 8" id="KW-0820">tRNA-binding</keyword>
<comment type="function">
    <text evidence="8">Catalyzes the release of premature peptidyl moieties from peptidyl-tRNA molecules trapped in stalled 50S ribosomal subunits, and thus maintains levels of free tRNAs and 50S ribosomes.</text>
</comment>
<comment type="subunit">
    <text evidence="8">Monomer.</text>
</comment>
<dbReference type="PANTHER" id="PTHR17224:SF1">
    <property type="entry name" value="PEPTIDYL-TRNA HYDROLASE"/>
    <property type="match status" value="1"/>
</dbReference>
<evidence type="ECO:0000256" key="9">
    <source>
        <dbReference type="RuleBase" id="RU000673"/>
    </source>
</evidence>
<dbReference type="GO" id="GO:0000049">
    <property type="term" value="F:tRNA binding"/>
    <property type="evidence" value="ECO:0007669"/>
    <property type="project" value="UniProtKB-UniRule"/>
</dbReference>
<comment type="catalytic activity">
    <reaction evidence="6 8 9">
        <text>an N-acyl-L-alpha-aminoacyl-tRNA + H2O = an N-acyl-L-amino acid + a tRNA + H(+)</text>
        <dbReference type="Rhea" id="RHEA:54448"/>
        <dbReference type="Rhea" id="RHEA-COMP:10123"/>
        <dbReference type="Rhea" id="RHEA-COMP:13883"/>
        <dbReference type="ChEBI" id="CHEBI:15377"/>
        <dbReference type="ChEBI" id="CHEBI:15378"/>
        <dbReference type="ChEBI" id="CHEBI:59874"/>
        <dbReference type="ChEBI" id="CHEBI:78442"/>
        <dbReference type="ChEBI" id="CHEBI:138191"/>
        <dbReference type="EC" id="3.1.1.29"/>
    </reaction>
</comment>
<accession>A0A2G6KHI1</accession>
<dbReference type="GO" id="GO:0005737">
    <property type="term" value="C:cytoplasm"/>
    <property type="evidence" value="ECO:0007669"/>
    <property type="project" value="UniProtKB-SubCell"/>
</dbReference>
<dbReference type="FunFam" id="3.40.50.1470:FF:000001">
    <property type="entry name" value="Peptidyl-tRNA hydrolase"/>
    <property type="match status" value="1"/>
</dbReference>
<dbReference type="Proteomes" id="UP000230914">
    <property type="component" value="Unassembled WGS sequence"/>
</dbReference>
<dbReference type="EMBL" id="PDSL01000005">
    <property type="protein sequence ID" value="PIE34830.1"/>
    <property type="molecule type" value="Genomic_DNA"/>
</dbReference>
<evidence type="ECO:0000256" key="8">
    <source>
        <dbReference type="HAMAP-Rule" id="MF_00083"/>
    </source>
</evidence>
<dbReference type="GO" id="GO:0004045">
    <property type="term" value="F:peptidyl-tRNA hydrolase activity"/>
    <property type="evidence" value="ECO:0007669"/>
    <property type="project" value="UniProtKB-UniRule"/>
</dbReference>
<evidence type="ECO:0000256" key="1">
    <source>
        <dbReference type="ARBA" id="ARBA00013260"/>
    </source>
</evidence>
<feature type="binding site" evidence="8">
    <location>
        <position position="86"/>
    </location>
    <ligand>
        <name>tRNA</name>
        <dbReference type="ChEBI" id="CHEBI:17843"/>
    </ligand>
</feature>
<keyword evidence="3 8" id="KW-0378">Hydrolase</keyword>
<feature type="site" description="Stabilizes the basic form of H active site to accept a proton" evidence="8">
    <location>
        <position position="112"/>
    </location>
</feature>
<reference evidence="11 12" key="1">
    <citation type="submission" date="2017-10" db="EMBL/GenBank/DDBJ databases">
        <title>Novel microbial diversity and functional potential in the marine mammal oral microbiome.</title>
        <authorList>
            <person name="Dudek N.K."/>
            <person name="Sun C.L."/>
            <person name="Burstein D."/>
            <person name="Kantor R.S."/>
            <person name="Aliaga Goltsman D.S."/>
            <person name="Bik E.M."/>
            <person name="Thomas B.C."/>
            <person name="Banfield J.F."/>
            <person name="Relman D.A."/>
        </authorList>
    </citation>
    <scope>NUCLEOTIDE SEQUENCE [LARGE SCALE GENOMIC DNA]</scope>
    <source>
        <strain evidence="11">DOLJORAL78_61_10</strain>
    </source>
</reference>
<evidence type="ECO:0000256" key="2">
    <source>
        <dbReference type="ARBA" id="ARBA00022555"/>
    </source>
</evidence>
<dbReference type="PROSITE" id="PS01195">
    <property type="entry name" value="PEPT_TRNA_HYDROL_1"/>
    <property type="match status" value="1"/>
</dbReference>
<evidence type="ECO:0000256" key="5">
    <source>
        <dbReference type="ARBA" id="ARBA00038063"/>
    </source>
</evidence>
<dbReference type="EC" id="3.1.1.29" evidence="1 8"/>
<dbReference type="InterPro" id="IPR001328">
    <property type="entry name" value="Pept_tRNA_hydro"/>
</dbReference>
<dbReference type="HAMAP" id="MF_00083">
    <property type="entry name" value="Pept_tRNA_hydro_bact"/>
    <property type="match status" value="1"/>
</dbReference>
<evidence type="ECO:0000313" key="12">
    <source>
        <dbReference type="Proteomes" id="UP000230914"/>
    </source>
</evidence>
<dbReference type="InterPro" id="IPR018171">
    <property type="entry name" value="Pept_tRNA_hydro_CS"/>
</dbReference>
<proteinExistence type="inferred from homology"/>
<dbReference type="NCBIfam" id="TIGR00447">
    <property type="entry name" value="pth"/>
    <property type="match status" value="1"/>
</dbReference>
<keyword evidence="4 8" id="KW-0694">RNA-binding</keyword>
<gene>
    <name evidence="8" type="primary">pth</name>
    <name evidence="11" type="ORF">CSA55_00150</name>
</gene>
<sequence length="208" mass="22820">MGLFDRPSGSGTPFNWIVVGLGNPGESYRHTRHNVGQDCVELLAQRHGTPLRGGRDHALVAETRWGLPGDLDAERVVLACPVTYMNESGRSVAALVRRYQIDDPSRIIIVHDELDLEPGVIRIKDGGGLAGHNGLRSITQHLGTQDYRRVRIGVGKPPSKERGARHVLSRIPRSQREIINTAVAEAADAVDMVITEGIDQAMQTYHAR</sequence>
<dbReference type="GO" id="GO:0006515">
    <property type="term" value="P:protein quality control for misfolded or incompletely synthesized proteins"/>
    <property type="evidence" value="ECO:0007669"/>
    <property type="project" value="UniProtKB-UniRule"/>
</dbReference>
<comment type="subcellular location">
    <subcellularLocation>
        <location evidence="8">Cytoplasm</location>
    </subcellularLocation>
</comment>
<name>A0A2G6KHI1_9ACTN</name>
<comment type="similarity">
    <text evidence="5 8 10">Belongs to the PTH family.</text>
</comment>
<feature type="binding site" evidence="8">
    <location>
        <position position="28"/>
    </location>
    <ligand>
        <name>tRNA</name>
        <dbReference type="ChEBI" id="CHEBI:17843"/>
    </ligand>
</feature>
<feature type="binding site" evidence="8">
    <location>
        <position position="133"/>
    </location>
    <ligand>
        <name>tRNA</name>
        <dbReference type="ChEBI" id="CHEBI:17843"/>
    </ligand>
</feature>
<dbReference type="CDD" id="cd00462">
    <property type="entry name" value="PTH"/>
    <property type="match status" value="1"/>
</dbReference>
<dbReference type="InterPro" id="IPR036416">
    <property type="entry name" value="Pept_tRNA_hydro_sf"/>
</dbReference>
<evidence type="ECO:0000256" key="7">
    <source>
        <dbReference type="ARBA" id="ARBA00050038"/>
    </source>
</evidence>
<feature type="site" description="Discriminates between blocked and unblocked aminoacyl-tRNA" evidence="8">
    <location>
        <position position="23"/>
    </location>
</feature>
<evidence type="ECO:0000256" key="6">
    <source>
        <dbReference type="ARBA" id="ARBA00048707"/>
    </source>
</evidence>